<dbReference type="PANTHER" id="PTHR42917">
    <property type="entry name" value="2,4-DIENOYL-COA REDUCTASE"/>
    <property type="match status" value="1"/>
</dbReference>
<dbReference type="SUPFAM" id="SSF51905">
    <property type="entry name" value="FAD/NAD(P)-binding domain"/>
    <property type="match status" value="1"/>
</dbReference>
<dbReference type="Proteomes" id="UP000184386">
    <property type="component" value="Unassembled WGS sequence"/>
</dbReference>
<dbReference type="CDD" id="cd02803">
    <property type="entry name" value="OYE_like_FMN_family"/>
    <property type="match status" value="1"/>
</dbReference>
<dbReference type="EMBL" id="FRAC01000039">
    <property type="protein sequence ID" value="SHL58555.1"/>
    <property type="molecule type" value="Genomic_DNA"/>
</dbReference>
<keyword evidence="7" id="KW-0560">Oxidoreductase</keyword>
<dbReference type="SUPFAM" id="SSF51395">
    <property type="entry name" value="FMN-linked oxidoreductases"/>
    <property type="match status" value="1"/>
</dbReference>
<dbReference type="InterPro" id="IPR036188">
    <property type="entry name" value="FAD/NAD-bd_sf"/>
</dbReference>
<dbReference type="RefSeq" id="WP_073280153.1">
    <property type="nucleotide sequence ID" value="NZ_FRAC01000039.1"/>
</dbReference>
<dbReference type="Gene3D" id="3.20.20.70">
    <property type="entry name" value="Aldolase class I"/>
    <property type="match status" value="1"/>
</dbReference>
<dbReference type="GO" id="GO:0010181">
    <property type="term" value="F:FMN binding"/>
    <property type="evidence" value="ECO:0007669"/>
    <property type="project" value="InterPro"/>
</dbReference>
<evidence type="ECO:0000313" key="12">
    <source>
        <dbReference type="EMBL" id="SHL58555.1"/>
    </source>
</evidence>
<keyword evidence="8" id="KW-0408">Iron</keyword>
<dbReference type="GO" id="GO:0046872">
    <property type="term" value="F:metal ion binding"/>
    <property type="evidence" value="ECO:0007669"/>
    <property type="project" value="UniProtKB-KW"/>
</dbReference>
<dbReference type="InterPro" id="IPR023753">
    <property type="entry name" value="FAD/NAD-binding_dom"/>
</dbReference>
<feature type="domain" description="FAD/NAD(P)-binding" evidence="11">
    <location>
        <begin position="385"/>
        <end position="616"/>
    </location>
</feature>
<evidence type="ECO:0000259" key="10">
    <source>
        <dbReference type="Pfam" id="PF00724"/>
    </source>
</evidence>
<dbReference type="Pfam" id="PF00724">
    <property type="entry name" value="Oxidored_FMN"/>
    <property type="match status" value="1"/>
</dbReference>
<sequence length="646" mass="70121">MNYKYLFSSIQVRGLELKNRIIFPAMGTKMATEDKFVTKQLINYQVTRAKGGCGLNFTEVCSVYGKAAPKKFLSISEDKYIPGLKELTEAIHEAGGKAGIQLWLGGLAVGSDQSQMIVIPSPIPVPGTEYTLPGASLETIHEAVEAFGAAAKRAVEAGFDVIEFHAGHNYTPHSFLSPYFNRRTDEYGGELKNRARFLLECIESIREHIPINMPLFMRVDAHDDYLEGGLTIEEVIEFCKMAKEVGVDVLDVSRGNFSSAAIKYEVPPIDLPRGFNVENAARIRRETGMLTVAVGRINDPSQADEILNTNKADMVVMGRAQLADPDFCNKAFEERTEDIVRCVGCNQGCYDGFVSTEMPFITCLRNPALGREEEYQVSMTLNPKKVLIAGGGIAGLEAALQLKKRGHYPVLCEASSSLGGQFALAGEAPRKGEMKEAALAIAEQVIKEGVEIKLNTPITEKLIGELKPDEVFIAIGSTPIELKIPGADLPHVTNSHDVLAGKSRVSGKAVVIGGGLVGLEVAEYIHDNVDSITVIEMLDKVAKDLGELRNICVMESLYAGGVQTVTNARCIEIKKDAIVVERLGNVEEISCDSVVVAIGSKSRSFDSVRIYCEEQGILVHVIGDALKARRALNAVAEANEAVRAIS</sequence>
<evidence type="ECO:0000259" key="11">
    <source>
        <dbReference type="Pfam" id="PF07992"/>
    </source>
</evidence>
<evidence type="ECO:0000256" key="6">
    <source>
        <dbReference type="ARBA" id="ARBA00022723"/>
    </source>
</evidence>
<protein>
    <submittedName>
        <fullName evidence="12">2,4-dienoyl-CoA reductase</fullName>
    </submittedName>
</protein>
<dbReference type="GO" id="GO:0051536">
    <property type="term" value="F:iron-sulfur cluster binding"/>
    <property type="evidence" value="ECO:0007669"/>
    <property type="project" value="UniProtKB-KW"/>
</dbReference>
<dbReference type="PANTHER" id="PTHR42917:SF2">
    <property type="entry name" value="2,4-DIENOYL-COA REDUCTASE [(2E)-ENOYL-COA-PRODUCING]"/>
    <property type="match status" value="1"/>
</dbReference>
<gene>
    <name evidence="12" type="ORF">SAMN02745136_05249</name>
</gene>
<proteinExistence type="inferred from homology"/>
<feature type="domain" description="NADH:flavin oxidoreductase/NADH oxidase N-terminal" evidence="10">
    <location>
        <begin position="6"/>
        <end position="336"/>
    </location>
</feature>
<comment type="similarity">
    <text evidence="3">In the N-terminal section; belongs to the NADH:flavin oxidoreductase/NADH oxidase family.</text>
</comment>
<evidence type="ECO:0000256" key="3">
    <source>
        <dbReference type="ARBA" id="ARBA00011048"/>
    </source>
</evidence>
<accession>A0A1M7BU61</accession>
<evidence type="ECO:0000256" key="9">
    <source>
        <dbReference type="ARBA" id="ARBA00023014"/>
    </source>
</evidence>
<keyword evidence="9" id="KW-0411">Iron-sulfur</keyword>
<dbReference type="STRING" id="1121322.SAMN02745136_05249"/>
<comment type="cofactor">
    <cofactor evidence="1">
        <name>FMN</name>
        <dbReference type="ChEBI" id="CHEBI:58210"/>
    </cofactor>
</comment>
<evidence type="ECO:0000313" key="13">
    <source>
        <dbReference type="Proteomes" id="UP000184386"/>
    </source>
</evidence>
<keyword evidence="6" id="KW-0479">Metal-binding</keyword>
<keyword evidence="4" id="KW-0285">Flavoprotein</keyword>
<evidence type="ECO:0000256" key="2">
    <source>
        <dbReference type="ARBA" id="ARBA00001966"/>
    </source>
</evidence>
<evidence type="ECO:0000256" key="4">
    <source>
        <dbReference type="ARBA" id="ARBA00022630"/>
    </source>
</evidence>
<dbReference type="InterPro" id="IPR051793">
    <property type="entry name" value="NADH:flavin_oxidoreductase"/>
</dbReference>
<dbReference type="Gene3D" id="3.50.50.60">
    <property type="entry name" value="FAD/NAD(P)-binding domain"/>
    <property type="match status" value="1"/>
</dbReference>
<dbReference type="InterPro" id="IPR013785">
    <property type="entry name" value="Aldolase_TIM"/>
</dbReference>
<evidence type="ECO:0000256" key="8">
    <source>
        <dbReference type="ARBA" id="ARBA00023004"/>
    </source>
</evidence>
<evidence type="ECO:0000256" key="5">
    <source>
        <dbReference type="ARBA" id="ARBA00022643"/>
    </source>
</evidence>
<name>A0A1M7BU61_9FIRM</name>
<reference evidence="12 13" key="1">
    <citation type="submission" date="2016-11" db="EMBL/GenBank/DDBJ databases">
        <authorList>
            <person name="Jaros S."/>
            <person name="Januszkiewicz K."/>
            <person name="Wedrychowicz H."/>
        </authorList>
    </citation>
    <scope>NUCLEOTIDE SEQUENCE [LARGE SCALE GENOMIC DNA]</scope>
    <source>
        <strain evidence="12 13">DSM 15929</strain>
    </source>
</reference>
<keyword evidence="13" id="KW-1185">Reference proteome</keyword>
<dbReference type="GO" id="GO:0016491">
    <property type="term" value="F:oxidoreductase activity"/>
    <property type="evidence" value="ECO:0007669"/>
    <property type="project" value="UniProtKB-KW"/>
</dbReference>
<evidence type="ECO:0000256" key="7">
    <source>
        <dbReference type="ARBA" id="ARBA00023002"/>
    </source>
</evidence>
<dbReference type="AlphaFoldDB" id="A0A1M7BU61"/>
<organism evidence="12 13">
    <name type="scientific">Anaerocolumna jejuensis DSM 15929</name>
    <dbReference type="NCBI Taxonomy" id="1121322"/>
    <lineage>
        <taxon>Bacteria</taxon>
        <taxon>Bacillati</taxon>
        <taxon>Bacillota</taxon>
        <taxon>Clostridia</taxon>
        <taxon>Lachnospirales</taxon>
        <taxon>Lachnospiraceae</taxon>
        <taxon>Anaerocolumna</taxon>
    </lineage>
</organism>
<evidence type="ECO:0000256" key="1">
    <source>
        <dbReference type="ARBA" id="ARBA00001917"/>
    </source>
</evidence>
<dbReference type="PRINTS" id="PR00368">
    <property type="entry name" value="FADPNR"/>
</dbReference>
<dbReference type="OrthoDB" id="9772736at2"/>
<dbReference type="Pfam" id="PF07992">
    <property type="entry name" value="Pyr_redox_2"/>
    <property type="match status" value="1"/>
</dbReference>
<keyword evidence="5" id="KW-0288">FMN</keyword>
<dbReference type="Gene3D" id="3.40.50.720">
    <property type="entry name" value="NAD(P)-binding Rossmann-like Domain"/>
    <property type="match status" value="1"/>
</dbReference>
<dbReference type="InterPro" id="IPR001155">
    <property type="entry name" value="OxRdtase_FMN_N"/>
</dbReference>
<comment type="cofactor">
    <cofactor evidence="2">
        <name>[4Fe-4S] cluster</name>
        <dbReference type="ChEBI" id="CHEBI:49883"/>
    </cofactor>
</comment>